<dbReference type="AlphaFoldDB" id="A0A1X0WA91"/>
<feature type="transmembrane region" description="Helical" evidence="6">
    <location>
        <begin position="271"/>
        <end position="288"/>
    </location>
</feature>
<keyword evidence="9" id="KW-1185">Reference proteome</keyword>
<dbReference type="CDD" id="cd01948">
    <property type="entry name" value="EAL"/>
    <property type="match status" value="1"/>
</dbReference>
<gene>
    <name evidence="8" type="ORF">BS640_20350</name>
</gene>
<comment type="caution">
    <text evidence="8">The sequence shown here is derived from an EMBL/GenBank/DDBJ whole genome shotgun (WGS) entry which is preliminary data.</text>
</comment>
<feature type="transmembrane region" description="Helical" evidence="6">
    <location>
        <begin position="129"/>
        <end position="148"/>
    </location>
</feature>
<sequence>MARLSKKLITPNGSSCRRWGISLLCALAIIPLASWLSAMLLLDDGRTYLLYLPLAACVALLMIFDWRALPGIALALFLRDFFDLEAKTSLILTLVYLLPLCLAWAGYRFHTRRRATASFGLLYHSFPRLIWLVIILPTLFIIILQMVVESGRLPDYLGLADKNVMTLRTLINYQGIMLGISLCGHLFYMLLRVACKPSYWRVLWQKFTRQRAVDIQVTEFILWASTLVLLVILLCTRSLHDDPADMLLGDYTLTLLLPVMLLGAKRYGYHFITLVWSIALIILFKHYQGFVDNSDLLNHLTFISALMFGFTLCLLLVSASASRERILMRKVSQLALLDPVVGLANLRAFSRDVKLFPRSVLCFVRVAQMDVLSKNYGMRLRIQFKQQLVFALRPYLQPDEGIYHLPGHDLVLRLNPEGAQDKLEQLQQCIKNFRLIWNGLPVHPNIGLAWCLIYPPVVHLHSLLGELSGIAEVSLVTGELEHKKSEYSQMQADIETKVELLHLIQRALDEDRFVLLAQPINGVRGDTYQEIVPSLLGNDGRSIPDDLFLPVVQEFGLDYQLDIWVIKQALAYIDRQRAQLPSMRIALKISSSTLYRPSFCQEFKLLMTQHQVEPYQILLEMKESCLLQDISYVMKAFRNLRQFGCRIALDGFGKGYTTYDRLKQVEADVIKVDGSFVRHMLTDALDKCVITSICQVARVKRMAVVAEQVDSEEQQEALRQMGVDYMQGEWVGQRQPLSQLLVPETWVNP</sequence>
<dbReference type="GO" id="GO:0071111">
    <property type="term" value="F:cyclic-guanylate-specific phosphodiesterase activity"/>
    <property type="evidence" value="ECO:0007669"/>
    <property type="project" value="InterPro"/>
</dbReference>
<dbReference type="Pfam" id="PF00563">
    <property type="entry name" value="EAL"/>
    <property type="match status" value="1"/>
</dbReference>
<dbReference type="STRING" id="1646377.BS640_20350"/>
<feature type="transmembrane region" description="Helical" evidence="6">
    <location>
        <begin position="300"/>
        <end position="321"/>
    </location>
</feature>
<evidence type="ECO:0000256" key="1">
    <source>
        <dbReference type="ARBA" id="ARBA00004651"/>
    </source>
</evidence>
<evidence type="ECO:0000313" key="8">
    <source>
        <dbReference type="EMBL" id="ORJ23671.1"/>
    </source>
</evidence>
<dbReference type="InterPro" id="IPR000160">
    <property type="entry name" value="GGDEF_dom"/>
</dbReference>
<name>A0A1X0WA91_9GAMM</name>
<dbReference type="RefSeq" id="WP_038328333.1">
    <property type="nucleotide sequence ID" value="NZ_CP049603.1"/>
</dbReference>
<comment type="subcellular location">
    <subcellularLocation>
        <location evidence="1">Cell membrane</location>
        <topology evidence="1">Multi-pass membrane protein</topology>
    </subcellularLocation>
</comment>
<dbReference type="InterPro" id="IPR050706">
    <property type="entry name" value="Cyclic-di-GMP_PDE-like"/>
</dbReference>
<dbReference type="EMBL" id="MRWE01000046">
    <property type="protein sequence ID" value="ORJ23671.1"/>
    <property type="molecule type" value="Genomic_DNA"/>
</dbReference>
<evidence type="ECO:0000256" key="4">
    <source>
        <dbReference type="ARBA" id="ARBA00022989"/>
    </source>
</evidence>
<keyword evidence="4 6" id="KW-1133">Transmembrane helix</keyword>
<feature type="transmembrane region" description="Helical" evidence="6">
    <location>
        <begin position="171"/>
        <end position="191"/>
    </location>
</feature>
<keyword evidence="2" id="KW-1003">Cell membrane</keyword>
<evidence type="ECO:0000313" key="9">
    <source>
        <dbReference type="Proteomes" id="UP000192536"/>
    </source>
</evidence>
<evidence type="ECO:0000256" key="3">
    <source>
        <dbReference type="ARBA" id="ARBA00022692"/>
    </source>
</evidence>
<dbReference type="SMART" id="SM00052">
    <property type="entry name" value="EAL"/>
    <property type="match status" value="1"/>
</dbReference>
<accession>A0A1X0WA91</accession>
<dbReference type="PANTHER" id="PTHR33121:SF64">
    <property type="entry name" value="CYCLIC DI-GMP PHOSPHODIESTERASE PDEF"/>
    <property type="match status" value="1"/>
</dbReference>
<keyword evidence="3 6" id="KW-0812">Transmembrane</keyword>
<dbReference type="InterPro" id="IPR007895">
    <property type="entry name" value="MASE1"/>
</dbReference>
<protein>
    <submittedName>
        <fullName evidence="8">Sensor domain-containing phosphodiesterase</fullName>
    </submittedName>
</protein>
<dbReference type="SMART" id="SM00267">
    <property type="entry name" value="GGDEF"/>
    <property type="match status" value="1"/>
</dbReference>
<dbReference type="Pfam" id="PF05231">
    <property type="entry name" value="MASE1"/>
    <property type="match status" value="1"/>
</dbReference>
<evidence type="ECO:0000259" key="7">
    <source>
        <dbReference type="PROSITE" id="PS50883"/>
    </source>
</evidence>
<feature type="domain" description="EAL" evidence="7">
    <location>
        <begin position="497"/>
        <end position="748"/>
    </location>
</feature>
<dbReference type="InterPro" id="IPR001633">
    <property type="entry name" value="EAL_dom"/>
</dbReference>
<evidence type="ECO:0000256" key="2">
    <source>
        <dbReference type="ARBA" id="ARBA00022475"/>
    </source>
</evidence>
<reference evidence="8 9" key="1">
    <citation type="journal article" date="2017" name="Int. J. Syst. Evol. Microbiol.">
        <title>Rouxiella badensis sp. nov. and Rouxiella silvae sp. nov. isolated from peat bog soil in Germany and emendation of the genus description.</title>
        <authorList>
            <person name="Le Fleche-Mateos A."/>
            <person name="Kugler J.H."/>
            <person name="Hansen S.H."/>
            <person name="Syldatk C."/>
            <person name="Hausmann R."/>
            <person name="Lomprez F."/>
            <person name="Vandenbogaert M."/>
            <person name="Manuguerra J.C."/>
            <person name="Grimont P.A."/>
        </authorList>
    </citation>
    <scope>NUCLEOTIDE SEQUENCE [LARGE SCALE GENOMIC DNA]</scope>
    <source>
        <strain evidence="8 9">DSM 100043</strain>
    </source>
</reference>
<dbReference type="GO" id="GO:0005886">
    <property type="term" value="C:plasma membrane"/>
    <property type="evidence" value="ECO:0007669"/>
    <property type="project" value="UniProtKB-SubCell"/>
</dbReference>
<evidence type="ECO:0000256" key="5">
    <source>
        <dbReference type="ARBA" id="ARBA00023136"/>
    </source>
</evidence>
<feature type="transmembrane region" description="Helical" evidence="6">
    <location>
        <begin position="89"/>
        <end position="109"/>
    </location>
</feature>
<feature type="transmembrane region" description="Helical" evidence="6">
    <location>
        <begin position="49"/>
        <end position="69"/>
    </location>
</feature>
<feature type="transmembrane region" description="Helical" evidence="6">
    <location>
        <begin position="212"/>
        <end position="234"/>
    </location>
</feature>
<dbReference type="Gene3D" id="3.20.20.450">
    <property type="entry name" value="EAL domain"/>
    <property type="match status" value="1"/>
</dbReference>
<dbReference type="PANTHER" id="PTHR33121">
    <property type="entry name" value="CYCLIC DI-GMP PHOSPHODIESTERASE PDEF"/>
    <property type="match status" value="1"/>
</dbReference>
<proteinExistence type="predicted"/>
<keyword evidence="5 6" id="KW-0472">Membrane</keyword>
<dbReference type="SUPFAM" id="SSF141868">
    <property type="entry name" value="EAL domain-like"/>
    <property type="match status" value="1"/>
</dbReference>
<dbReference type="InterPro" id="IPR035919">
    <property type="entry name" value="EAL_sf"/>
</dbReference>
<dbReference type="GeneID" id="93564698"/>
<dbReference type="PROSITE" id="PS50883">
    <property type="entry name" value="EAL"/>
    <property type="match status" value="1"/>
</dbReference>
<feature type="transmembrane region" description="Helical" evidence="6">
    <location>
        <begin position="20"/>
        <end position="42"/>
    </location>
</feature>
<dbReference type="Proteomes" id="UP000192536">
    <property type="component" value="Unassembled WGS sequence"/>
</dbReference>
<evidence type="ECO:0000256" key="6">
    <source>
        <dbReference type="SAM" id="Phobius"/>
    </source>
</evidence>
<organism evidence="8 9">
    <name type="scientific">Rouxiella badensis</name>
    <dbReference type="NCBI Taxonomy" id="1646377"/>
    <lineage>
        <taxon>Bacteria</taxon>
        <taxon>Pseudomonadati</taxon>
        <taxon>Pseudomonadota</taxon>
        <taxon>Gammaproteobacteria</taxon>
        <taxon>Enterobacterales</taxon>
        <taxon>Yersiniaceae</taxon>
        <taxon>Rouxiella</taxon>
    </lineage>
</organism>